<protein>
    <submittedName>
        <fullName evidence="1">Uncharacterized protein</fullName>
    </submittedName>
</protein>
<keyword evidence="2" id="KW-1185">Reference proteome</keyword>
<evidence type="ECO:0000313" key="1">
    <source>
        <dbReference type="EMBL" id="AMY23076.1"/>
    </source>
</evidence>
<evidence type="ECO:0000313" key="2">
    <source>
        <dbReference type="Proteomes" id="UP000076038"/>
    </source>
</evidence>
<name>A0A143QJV2_RHOFA</name>
<sequence>MGFLGVTVFAPLKLAHRETISPAQLGRTFCTEVAEQVPYWVAVLTPAERPLQVTPSPLRERTMVTLSVPTNTHRLDARLLAALGSAVSTWQRDNRRGSSSGVLVDIDVDDTGFVHPVRLPAVPVDALTESARASYLVDDVCRRLDSAPHGGRDYPLTRNYPALACRPGAQILFRHDISEADACHGEPGDYAIDIAIGETESGLVSARVTWSAGIEGMDELVRLWAAATTELTTASS</sequence>
<dbReference type="AlphaFoldDB" id="A0A143QJV2"/>
<organism evidence="1 2">
    <name type="scientific">Rhodococcoides fascians</name>
    <name type="common">Rhodococcus fascians</name>
    <dbReference type="NCBI Taxonomy" id="1828"/>
    <lineage>
        <taxon>Bacteria</taxon>
        <taxon>Bacillati</taxon>
        <taxon>Actinomycetota</taxon>
        <taxon>Actinomycetes</taxon>
        <taxon>Mycobacteriales</taxon>
        <taxon>Nocardiaceae</taxon>
        <taxon>Rhodococcoides</taxon>
    </lineage>
</organism>
<dbReference type="Proteomes" id="UP000076038">
    <property type="component" value="Chromosome"/>
</dbReference>
<dbReference type="EMBL" id="CP015220">
    <property type="protein sequence ID" value="AMY23076.1"/>
    <property type="molecule type" value="Genomic_DNA"/>
</dbReference>
<gene>
    <name evidence="1" type="ORF">A3Q41_01773</name>
</gene>
<reference evidence="2" key="2">
    <citation type="submission" date="2016-04" db="EMBL/GenBank/DDBJ databases">
        <title>Complete Genome and Plasmid Sequences for Rhodococcus fascians D188 and Draft Sequences for Rhodococcus spp. Isolates PBTS 1 and PBTS 2.</title>
        <authorList>
            <person name="Stamer R."/>
            <person name="Vereecke D."/>
            <person name="Zhang Y."/>
            <person name="Schilkey F."/>
            <person name="Devitt N."/>
            <person name="Randall J."/>
        </authorList>
    </citation>
    <scope>NUCLEOTIDE SEQUENCE [LARGE SCALE GENOMIC DNA]</scope>
    <source>
        <strain evidence="2">PBTS2</strain>
    </source>
</reference>
<dbReference type="PATRIC" id="fig|1653479.3.peg.1793"/>
<proteinExistence type="predicted"/>
<dbReference type="KEGG" id="rhs:A3Q41_01773"/>
<accession>A0A143QJV2</accession>
<reference evidence="1 2" key="1">
    <citation type="journal article" date="2016" name="Genome Announc.">
        <title>Complete Genome and Plasmid Sequences for Rhodococcus fascians D188 and Draft Sequences for Rhodococcus Isolates PBTS 1 and PBTS 2.</title>
        <authorList>
            <person name="Stamler R.A."/>
            <person name="Vereecke D."/>
            <person name="Zhang Y."/>
            <person name="Schilkey F."/>
            <person name="Devitt N."/>
            <person name="Randall J.J."/>
        </authorList>
    </citation>
    <scope>NUCLEOTIDE SEQUENCE [LARGE SCALE GENOMIC DNA]</scope>
    <source>
        <strain evidence="1 2">PBTS2</strain>
    </source>
</reference>